<dbReference type="GO" id="GO:0051191">
    <property type="term" value="P:prosthetic group biosynthetic process"/>
    <property type="evidence" value="ECO:0007669"/>
    <property type="project" value="InterPro"/>
</dbReference>
<dbReference type="KEGG" id="lri:NCTC12151_02913"/>
<evidence type="ECO:0000313" key="7">
    <source>
        <dbReference type="Proteomes" id="UP000249005"/>
    </source>
</evidence>
<evidence type="ECO:0000256" key="2">
    <source>
        <dbReference type="ARBA" id="ARBA00016314"/>
    </source>
</evidence>
<evidence type="ECO:0000256" key="5">
    <source>
        <dbReference type="ARBA" id="ARBA00048574"/>
    </source>
</evidence>
<dbReference type="GO" id="GO:0016829">
    <property type="term" value="F:lyase activity"/>
    <property type="evidence" value="ECO:0007669"/>
    <property type="project" value="UniProtKB-KW"/>
</dbReference>
<dbReference type="EC" id="2.7.7.61" evidence="1"/>
<evidence type="ECO:0000313" key="6">
    <source>
        <dbReference type="EMBL" id="SQI43231.1"/>
    </source>
</evidence>
<name>A0A2X4UWN5_9GAMM</name>
<dbReference type="InterPro" id="IPR005551">
    <property type="entry name" value="CitX"/>
</dbReference>
<protein>
    <recommendedName>
        <fullName evidence="2">Apo-citrate lyase phosphoribosyl-dephospho-CoA transferase</fullName>
        <ecNumber evidence="1">2.7.7.61</ecNumber>
    </recommendedName>
</protein>
<evidence type="ECO:0000256" key="4">
    <source>
        <dbReference type="ARBA" id="ARBA00022695"/>
    </source>
</evidence>
<dbReference type="Pfam" id="PF03802">
    <property type="entry name" value="CitX"/>
    <property type="match status" value="1"/>
</dbReference>
<dbReference type="OrthoDB" id="3196716at2"/>
<dbReference type="GO" id="GO:0050519">
    <property type="term" value="F:holo-citrate lyase synthase activity"/>
    <property type="evidence" value="ECO:0007669"/>
    <property type="project" value="UniProtKB-EC"/>
</dbReference>
<dbReference type="EMBL" id="LS483470">
    <property type="protein sequence ID" value="SQI43231.1"/>
    <property type="molecule type" value="Genomic_DNA"/>
</dbReference>
<keyword evidence="6" id="KW-0456">Lyase</keyword>
<evidence type="ECO:0000256" key="1">
    <source>
        <dbReference type="ARBA" id="ARBA00012524"/>
    </source>
</evidence>
<comment type="catalytic activity">
    <reaction evidence="5">
        <text>apo-[citrate lyase ACP] + 2'-(5''-triphospho-alpha-D-ribosyl)-3'-dephospho-CoA = holo-[citrate lyase ACP] + diphosphate</text>
        <dbReference type="Rhea" id="RHEA:16333"/>
        <dbReference type="Rhea" id="RHEA-COMP:10157"/>
        <dbReference type="Rhea" id="RHEA-COMP:10158"/>
        <dbReference type="ChEBI" id="CHEBI:29999"/>
        <dbReference type="ChEBI" id="CHEBI:33019"/>
        <dbReference type="ChEBI" id="CHEBI:61378"/>
        <dbReference type="ChEBI" id="CHEBI:82683"/>
        <dbReference type="EC" id="2.7.7.61"/>
    </reaction>
</comment>
<reference evidence="6 7" key="1">
    <citation type="submission" date="2018-06" db="EMBL/GenBank/DDBJ databases">
        <authorList>
            <consortium name="Pathogen Informatics"/>
            <person name="Doyle S."/>
        </authorList>
    </citation>
    <scope>NUCLEOTIDE SEQUENCE [LARGE SCALE GENOMIC DNA]</scope>
    <source>
        <strain evidence="6 7">NCTC12151</strain>
    </source>
</reference>
<keyword evidence="7" id="KW-1185">Reference proteome</keyword>
<dbReference type="NCBIfam" id="NF002383">
    <property type="entry name" value="PRK01392.1"/>
    <property type="match status" value="1"/>
</dbReference>
<keyword evidence="3" id="KW-0808">Transferase</keyword>
<keyword evidence="4" id="KW-0548">Nucleotidyltransferase</keyword>
<evidence type="ECO:0000256" key="3">
    <source>
        <dbReference type="ARBA" id="ARBA00022679"/>
    </source>
</evidence>
<dbReference type="AlphaFoldDB" id="A0A2X4UWN5"/>
<sequence>MNILPELVEERRVSLEEVLLSRDMRQERQQEWMSRYAVTLISLTIVVPGECKDTLLSRRAFNIAWQSLASLLAEKGWRTVDKAVFCLPTGPEGLLAVDFSPEEVKRACVELEQQSAVGRLWDIDVIGPEGILSRQMFGLAPRSCLVCSRDARLCARERTHSLSELHQAMEALLP</sequence>
<accession>A0A2X4UWN5</accession>
<dbReference type="NCBIfam" id="TIGR03124">
    <property type="entry name" value="citrate_citX"/>
    <property type="match status" value="1"/>
</dbReference>
<proteinExistence type="predicted"/>
<gene>
    <name evidence="6" type="ORF">NCTC12151_02913</name>
</gene>
<organism evidence="6 7">
    <name type="scientific">Leminorella richardii</name>
    <dbReference type="NCBI Taxonomy" id="158841"/>
    <lineage>
        <taxon>Bacteria</taxon>
        <taxon>Pseudomonadati</taxon>
        <taxon>Pseudomonadota</taxon>
        <taxon>Gammaproteobacteria</taxon>
        <taxon>Enterobacterales</taxon>
        <taxon>Budviciaceae</taxon>
        <taxon>Leminorella</taxon>
    </lineage>
</organism>
<dbReference type="RefSeq" id="WP_111741282.1">
    <property type="nucleotide sequence ID" value="NZ_LR698987.1"/>
</dbReference>
<dbReference type="Proteomes" id="UP000249005">
    <property type="component" value="Chromosome 1"/>
</dbReference>